<name>A0A367YEW2_9ASCO</name>
<evidence type="ECO:0000313" key="2">
    <source>
        <dbReference type="Proteomes" id="UP000253472"/>
    </source>
</evidence>
<proteinExistence type="predicted"/>
<dbReference type="EMBL" id="QLNQ01000022">
    <property type="protein sequence ID" value="RCK64388.1"/>
    <property type="molecule type" value="Genomic_DNA"/>
</dbReference>
<comment type="caution">
    <text evidence="1">The sequence shown here is derived from an EMBL/GenBank/DDBJ whole genome shotgun (WGS) entry which is preliminary data.</text>
</comment>
<organism evidence="1 2">
    <name type="scientific">Candida viswanathii</name>
    <dbReference type="NCBI Taxonomy" id="5486"/>
    <lineage>
        <taxon>Eukaryota</taxon>
        <taxon>Fungi</taxon>
        <taxon>Dikarya</taxon>
        <taxon>Ascomycota</taxon>
        <taxon>Saccharomycotina</taxon>
        <taxon>Pichiomycetes</taxon>
        <taxon>Debaryomycetaceae</taxon>
        <taxon>Candida/Lodderomyces clade</taxon>
        <taxon>Candida</taxon>
    </lineage>
</organism>
<dbReference type="Proteomes" id="UP000253472">
    <property type="component" value="Unassembled WGS sequence"/>
</dbReference>
<reference evidence="1 2" key="1">
    <citation type="submission" date="2018-06" db="EMBL/GenBank/DDBJ databases">
        <title>Whole genome sequencing of Candida tropicalis (genome annotated by CSBL at Korea University).</title>
        <authorList>
            <person name="Ahn J."/>
        </authorList>
    </citation>
    <scope>NUCLEOTIDE SEQUENCE [LARGE SCALE GENOMIC DNA]</scope>
    <source>
        <strain evidence="1 2">ATCC 20962</strain>
    </source>
</reference>
<gene>
    <name evidence="1" type="ORF">Cantr_00013</name>
</gene>
<protein>
    <submittedName>
        <fullName evidence="1">Uncharacterized protein</fullName>
    </submittedName>
</protein>
<sequence length="75" mass="8075">MNTEDKDAYAAFVHAPEGYWTACVDSASYLKQAAWLNAADPLSVLLSGKSQDPPCAVATSVVHSHHRRLCNGKAM</sequence>
<evidence type="ECO:0000313" key="1">
    <source>
        <dbReference type="EMBL" id="RCK64388.1"/>
    </source>
</evidence>
<accession>A0A367YEW2</accession>
<keyword evidence="2" id="KW-1185">Reference proteome</keyword>
<dbReference type="AlphaFoldDB" id="A0A367YEW2"/>